<dbReference type="Proteomes" id="UP000004995">
    <property type="component" value="Unassembled WGS sequence"/>
</dbReference>
<dbReference type="EMBL" id="AGNK02000026">
    <property type="status" value="NOT_ANNOTATED_CDS"/>
    <property type="molecule type" value="Genomic_DNA"/>
</dbReference>
<sequence>MSTAIASQPLFVSLTCTYVHSTYRYAAPPLRKVS</sequence>
<evidence type="ECO:0000313" key="2">
    <source>
        <dbReference type="Proteomes" id="UP000004995"/>
    </source>
</evidence>
<dbReference type="AlphaFoldDB" id="K3Z221"/>
<keyword evidence="2" id="KW-1185">Reference proteome</keyword>
<name>K3Z221_SETIT</name>
<protein>
    <submittedName>
        <fullName evidence="1">Uncharacterized protein</fullName>
    </submittedName>
</protein>
<organism evidence="1 2">
    <name type="scientific">Setaria italica</name>
    <name type="common">Foxtail millet</name>
    <name type="synonym">Panicum italicum</name>
    <dbReference type="NCBI Taxonomy" id="4555"/>
    <lineage>
        <taxon>Eukaryota</taxon>
        <taxon>Viridiplantae</taxon>
        <taxon>Streptophyta</taxon>
        <taxon>Embryophyta</taxon>
        <taxon>Tracheophyta</taxon>
        <taxon>Spermatophyta</taxon>
        <taxon>Magnoliopsida</taxon>
        <taxon>Liliopsida</taxon>
        <taxon>Poales</taxon>
        <taxon>Poaceae</taxon>
        <taxon>PACMAD clade</taxon>
        <taxon>Panicoideae</taxon>
        <taxon>Panicodae</taxon>
        <taxon>Paniceae</taxon>
        <taxon>Cenchrinae</taxon>
        <taxon>Setaria</taxon>
    </lineage>
</organism>
<dbReference type="Gramene" id="KQL27924">
    <property type="protein sequence ID" value="KQL27924"/>
    <property type="gene ID" value="SETIT_020589mg"/>
</dbReference>
<evidence type="ECO:0000313" key="1">
    <source>
        <dbReference type="EnsemblPlants" id="KQL27924"/>
    </source>
</evidence>
<dbReference type="HOGENOM" id="CLU_3377894_0_0_1"/>
<proteinExistence type="predicted"/>
<reference evidence="2" key="1">
    <citation type="journal article" date="2012" name="Nat. Biotechnol.">
        <title>Reference genome sequence of the model plant Setaria.</title>
        <authorList>
            <person name="Bennetzen J.L."/>
            <person name="Schmutz J."/>
            <person name="Wang H."/>
            <person name="Percifield R."/>
            <person name="Hawkins J."/>
            <person name="Pontaroli A.C."/>
            <person name="Estep M."/>
            <person name="Feng L."/>
            <person name="Vaughn J.N."/>
            <person name="Grimwood J."/>
            <person name="Jenkins J."/>
            <person name="Barry K."/>
            <person name="Lindquist E."/>
            <person name="Hellsten U."/>
            <person name="Deshpande S."/>
            <person name="Wang X."/>
            <person name="Wu X."/>
            <person name="Mitros T."/>
            <person name="Triplett J."/>
            <person name="Yang X."/>
            <person name="Ye C.Y."/>
            <person name="Mauro-Herrera M."/>
            <person name="Wang L."/>
            <person name="Li P."/>
            <person name="Sharma M."/>
            <person name="Sharma R."/>
            <person name="Ronald P.C."/>
            <person name="Panaud O."/>
            <person name="Kellogg E.A."/>
            <person name="Brutnell T.P."/>
            <person name="Doust A.N."/>
            <person name="Tuskan G.A."/>
            <person name="Rokhsar D."/>
            <person name="Devos K.M."/>
        </authorList>
    </citation>
    <scope>NUCLEOTIDE SEQUENCE [LARGE SCALE GENOMIC DNA]</scope>
    <source>
        <strain evidence="2">cv. Yugu1</strain>
    </source>
</reference>
<reference evidence="1" key="2">
    <citation type="submission" date="2018-08" db="UniProtKB">
        <authorList>
            <consortium name="EnsemblPlants"/>
        </authorList>
    </citation>
    <scope>IDENTIFICATION</scope>
    <source>
        <strain evidence="1">Yugu1</strain>
    </source>
</reference>
<dbReference type="InParanoid" id="K3Z221"/>
<accession>K3Z221</accession>
<dbReference type="EnsemblPlants" id="KQL27924">
    <property type="protein sequence ID" value="KQL27924"/>
    <property type="gene ID" value="SETIT_020589mg"/>
</dbReference>